<dbReference type="RefSeq" id="XP_018662093.1">
    <property type="nucleotide sequence ID" value="XM_018804825.1"/>
</dbReference>
<protein>
    <submittedName>
        <fullName evidence="2">Uncharacterized protein</fullName>
    </submittedName>
</protein>
<sequence>MGIIKDTIRSAIGADQVNNGFGGPNLSFLDRNRSSNSGSRRDRRSSVYRGEQQYASSSRPRPRSYENGYAEQDDLRDRSQRRQSVAYYDDNGTTLNRNHYQSPGNPEYVMPMRQAGSYEAPPYHQSDRLHGRQYHDDRLMPPFSTRDMQLRSSLREQDFFRPLVLPQIAYGEGQPFLRGYSDNLAHYGIYETDFIALVDAVNVAILPNPENQIFQKGANIAGWFVPGAAGIGLTAGQIGVGIGAAVGHASSISRVLSAANMDVFLPRGVELCIGTAKDIDAEVGIVSNANRGRTYGDSSPEARIESYGDLVAPLSRILPPTSQNGRTDPIAMFARGLTDRTSQKTLSKAEKDASKGKNKKLDALEGGLKWLMVRRASPDALAHWQRKLQQDDRGVSRQ</sequence>
<feature type="region of interest" description="Disordered" evidence="1">
    <location>
        <begin position="19"/>
        <end position="111"/>
    </location>
</feature>
<gene>
    <name evidence="2" type="ORF">TGAM01_v201470</name>
</gene>
<dbReference type="EMBL" id="JPDN02000003">
    <property type="protein sequence ID" value="PON30103.1"/>
    <property type="molecule type" value="Genomic_DNA"/>
</dbReference>
<reference evidence="2 3" key="1">
    <citation type="journal article" date="2016" name="Genome Announc.">
        <title>Draft Whole-Genome Sequence of Trichoderma gamsii T6085, a Promising Biocontrol Agent of Fusarium Head Blight on Wheat.</title>
        <authorList>
            <person name="Baroncelli R."/>
            <person name="Zapparata A."/>
            <person name="Piaggeschi G."/>
            <person name="Sarrocco S."/>
            <person name="Vannacci G."/>
        </authorList>
    </citation>
    <scope>NUCLEOTIDE SEQUENCE [LARGE SCALE GENOMIC DNA]</scope>
    <source>
        <strain evidence="2 3">T6085</strain>
    </source>
</reference>
<accession>A0A2P5A0R7</accession>
<name>A0A2P5A0R7_9HYPO</name>
<organism evidence="2 3">
    <name type="scientific">Trichoderma gamsii</name>
    <dbReference type="NCBI Taxonomy" id="398673"/>
    <lineage>
        <taxon>Eukaryota</taxon>
        <taxon>Fungi</taxon>
        <taxon>Dikarya</taxon>
        <taxon>Ascomycota</taxon>
        <taxon>Pezizomycotina</taxon>
        <taxon>Sordariomycetes</taxon>
        <taxon>Hypocreomycetidae</taxon>
        <taxon>Hypocreales</taxon>
        <taxon>Hypocreaceae</taxon>
        <taxon>Trichoderma</taxon>
    </lineage>
</organism>
<evidence type="ECO:0000313" key="3">
    <source>
        <dbReference type="Proteomes" id="UP000054821"/>
    </source>
</evidence>
<proteinExistence type="predicted"/>
<dbReference type="GeneID" id="29984908"/>
<dbReference type="Proteomes" id="UP000054821">
    <property type="component" value="Unassembled WGS sequence"/>
</dbReference>
<dbReference type="AlphaFoldDB" id="A0A2P5A0R7"/>
<keyword evidence="3" id="KW-1185">Reference proteome</keyword>
<feature type="compositionally biased region" description="Polar residues" evidence="1">
    <location>
        <begin position="91"/>
        <end position="104"/>
    </location>
</feature>
<comment type="caution">
    <text evidence="2">The sequence shown here is derived from an EMBL/GenBank/DDBJ whole genome shotgun (WGS) entry which is preliminary data.</text>
</comment>
<evidence type="ECO:0000256" key="1">
    <source>
        <dbReference type="SAM" id="MobiDB-lite"/>
    </source>
</evidence>
<evidence type="ECO:0000313" key="2">
    <source>
        <dbReference type="EMBL" id="PON30103.1"/>
    </source>
</evidence>